<dbReference type="FunFam" id="3.20.20.70:FF:000047">
    <property type="entry name" value="3-dehydroquinate dehydratase"/>
    <property type="match status" value="1"/>
</dbReference>
<keyword evidence="7" id="KW-1185">Reference proteome</keyword>
<feature type="binding site" evidence="5">
    <location>
        <begin position="47"/>
        <end position="49"/>
    </location>
    <ligand>
        <name>3-dehydroquinate</name>
        <dbReference type="ChEBI" id="CHEBI:32364"/>
    </ligand>
</feature>
<comment type="pathway">
    <text evidence="5">Metabolic intermediate biosynthesis; chorismate biosynthesis; chorismate from D-erythrose 4-phosphate and phosphoenolpyruvate: step 3/7.</text>
</comment>
<reference evidence="7" key="1">
    <citation type="submission" date="2017-11" db="EMBL/GenBank/DDBJ databases">
        <authorList>
            <person name="Zhu W."/>
        </authorList>
    </citation>
    <scope>NUCLEOTIDE SEQUENCE [LARGE SCALE GENOMIC DNA]</scope>
    <source>
        <strain evidence="7">CAU 1051</strain>
    </source>
</reference>
<dbReference type="InterPro" id="IPR050146">
    <property type="entry name" value="Type-I_3-dehydroquinase"/>
</dbReference>
<dbReference type="PROSITE" id="PS01028">
    <property type="entry name" value="DEHYDROQUINASE_I"/>
    <property type="match status" value="1"/>
</dbReference>
<dbReference type="Proteomes" id="UP000256520">
    <property type="component" value="Unassembled WGS sequence"/>
</dbReference>
<dbReference type="GO" id="GO:0003855">
    <property type="term" value="F:3-dehydroquinate dehydratase activity"/>
    <property type="evidence" value="ECO:0007669"/>
    <property type="project" value="UniProtKB-UniRule"/>
</dbReference>
<evidence type="ECO:0000313" key="6">
    <source>
        <dbReference type="EMBL" id="RDW16219.1"/>
    </source>
</evidence>
<organism evidence="6 7">
    <name type="scientific">Oceanobacillus chungangensis</name>
    <dbReference type="NCBI Taxonomy" id="1229152"/>
    <lineage>
        <taxon>Bacteria</taxon>
        <taxon>Bacillati</taxon>
        <taxon>Bacillota</taxon>
        <taxon>Bacilli</taxon>
        <taxon>Bacillales</taxon>
        <taxon>Bacillaceae</taxon>
        <taxon>Oceanobacillus</taxon>
    </lineage>
</organism>
<keyword evidence="5" id="KW-0028">Amino-acid biosynthesis</keyword>
<dbReference type="GO" id="GO:0009423">
    <property type="term" value="P:chorismate biosynthetic process"/>
    <property type="evidence" value="ECO:0007669"/>
    <property type="project" value="UniProtKB-UniRule"/>
</dbReference>
<dbReference type="CDD" id="cd00502">
    <property type="entry name" value="DHQase_I"/>
    <property type="match status" value="1"/>
</dbReference>
<feature type="active site" description="Proton donor/acceptor" evidence="5">
    <location>
        <position position="144"/>
    </location>
</feature>
<dbReference type="Gene3D" id="3.20.20.70">
    <property type="entry name" value="Aldolase class I"/>
    <property type="match status" value="1"/>
</dbReference>
<comment type="caution">
    <text evidence="5">Lacks conserved residue(s) required for the propagation of feature annotation.</text>
</comment>
<dbReference type="PANTHER" id="PTHR43699:SF1">
    <property type="entry name" value="3-DEHYDROQUINATE DEHYDRATASE"/>
    <property type="match status" value="1"/>
</dbReference>
<dbReference type="GO" id="GO:0008652">
    <property type="term" value="P:amino acid biosynthetic process"/>
    <property type="evidence" value="ECO:0007669"/>
    <property type="project" value="UniProtKB-KW"/>
</dbReference>
<protein>
    <recommendedName>
        <fullName evidence="5">3-dehydroquinate dehydratase</fullName>
        <shortName evidence="5">3-dehydroquinase</shortName>
        <ecNumber evidence="5">4.2.1.10</ecNumber>
    </recommendedName>
    <alternativeName>
        <fullName evidence="5">Type I DHQase</fullName>
    </alternativeName>
    <alternativeName>
        <fullName evidence="5">Type I dehydroquinase</fullName>
        <shortName evidence="5">DHQ1</shortName>
    </alternativeName>
</protein>
<comment type="similarity">
    <text evidence="5">Belongs to the type-I 3-dehydroquinase family.</text>
</comment>
<comment type="function">
    <text evidence="5">Involved in the third step of the chorismate pathway, which leads to the biosynthesis of aromatic amino acids. Catalyzes the cis-dehydration of 3-dehydroquinate (DHQ) and introduces the first double bond of the aromatic ring to yield 3-dehydroshikimate.</text>
</comment>
<dbReference type="HAMAP" id="MF_00214">
    <property type="entry name" value="AroD"/>
    <property type="match status" value="1"/>
</dbReference>
<dbReference type="SUPFAM" id="SSF51569">
    <property type="entry name" value="Aldolase"/>
    <property type="match status" value="1"/>
</dbReference>
<feature type="active site" description="Schiff-base intermediate with substrate" evidence="5">
    <location>
        <position position="171"/>
    </location>
</feature>
<dbReference type="OrthoDB" id="9813659at2"/>
<dbReference type="UniPathway" id="UPA00053">
    <property type="reaction ID" value="UER00086"/>
</dbReference>
<keyword evidence="2 5" id="KW-0057">Aromatic amino acid biosynthesis</keyword>
<evidence type="ECO:0000256" key="5">
    <source>
        <dbReference type="HAMAP-Rule" id="MF_00214"/>
    </source>
</evidence>
<dbReference type="PANTHER" id="PTHR43699">
    <property type="entry name" value="3-DEHYDROQUINATE DEHYDRATASE"/>
    <property type="match status" value="1"/>
</dbReference>
<feature type="binding site" evidence="5">
    <location>
        <position position="233"/>
    </location>
    <ligand>
        <name>3-dehydroquinate</name>
        <dbReference type="ChEBI" id="CHEBI:32364"/>
    </ligand>
</feature>
<gene>
    <name evidence="5" type="primary">aroD</name>
    <name evidence="6" type="ORF">CWR45_15195</name>
</gene>
<evidence type="ECO:0000256" key="4">
    <source>
        <dbReference type="ARBA" id="ARBA00023270"/>
    </source>
</evidence>
<dbReference type="Pfam" id="PF01487">
    <property type="entry name" value="DHquinase_I"/>
    <property type="match status" value="1"/>
</dbReference>
<comment type="catalytic activity">
    <reaction evidence="1 5">
        <text>3-dehydroquinate = 3-dehydroshikimate + H2O</text>
        <dbReference type="Rhea" id="RHEA:21096"/>
        <dbReference type="ChEBI" id="CHEBI:15377"/>
        <dbReference type="ChEBI" id="CHEBI:16630"/>
        <dbReference type="ChEBI" id="CHEBI:32364"/>
        <dbReference type="EC" id="4.2.1.10"/>
    </reaction>
</comment>
<dbReference type="NCBIfam" id="TIGR01093">
    <property type="entry name" value="aroD"/>
    <property type="match status" value="1"/>
</dbReference>
<dbReference type="RefSeq" id="WP_115750722.1">
    <property type="nucleotide sequence ID" value="NZ_PIOD01000020.1"/>
</dbReference>
<dbReference type="EMBL" id="PIOD01000020">
    <property type="protein sequence ID" value="RDW16219.1"/>
    <property type="molecule type" value="Genomic_DNA"/>
</dbReference>
<comment type="caution">
    <text evidence="6">The sequence shown here is derived from an EMBL/GenBank/DDBJ whole genome shotgun (WGS) entry which is preliminary data.</text>
</comment>
<dbReference type="AlphaFoldDB" id="A0A3D8PLV3"/>
<proteinExistence type="inferred from homology"/>
<sequence length="262" mass="28906">MNNTLTVKGITIGEGAPKICVPMVGTTIEQLIKEAELLTTLDLDIVEWRVDFFESVEDVDKVKEALTKIRERLIDIPLIFTFRSAKEGGEMEVSMDYYVALNKAALESGNVEFIDVELFSGEQIVIQLVELAHQQGTRVIISNHDFEKTPPKKEIINRLLKAQDFGADIPKIAVMPNNVQDVITLLDATNEIRTHYADRPIITMSMAGQGVVSRLAGEIFGSAITFGAATKASAPGQVGVQELREVLDLIHNNFQPSQGEIK</sequence>
<dbReference type="InterPro" id="IPR018508">
    <property type="entry name" value="3-dehydroquinate_DH_AS"/>
</dbReference>
<feature type="binding site" evidence="5">
    <location>
        <position position="214"/>
    </location>
    <ligand>
        <name>3-dehydroquinate</name>
        <dbReference type="ChEBI" id="CHEBI:32364"/>
    </ligand>
</feature>
<dbReference type="InterPro" id="IPR001381">
    <property type="entry name" value="DHquinase_I"/>
</dbReference>
<evidence type="ECO:0000256" key="2">
    <source>
        <dbReference type="ARBA" id="ARBA00023141"/>
    </source>
</evidence>
<dbReference type="InterPro" id="IPR013785">
    <property type="entry name" value="Aldolase_TIM"/>
</dbReference>
<feature type="binding site" evidence="5">
    <location>
        <position position="83"/>
    </location>
    <ligand>
        <name>3-dehydroquinate</name>
        <dbReference type="ChEBI" id="CHEBI:32364"/>
    </ligand>
</feature>
<dbReference type="GO" id="GO:0009073">
    <property type="term" value="P:aromatic amino acid family biosynthetic process"/>
    <property type="evidence" value="ECO:0007669"/>
    <property type="project" value="UniProtKB-KW"/>
</dbReference>
<dbReference type="EC" id="4.2.1.10" evidence="5"/>
<keyword evidence="4 5" id="KW-0704">Schiff base</keyword>
<evidence type="ECO:0000313" key="7">
    <source>
        <dbReference type="Proteomes" id="UP000256520"/>
    </source>
</evidence>
<keyword evidence="3 5" id="KW-0456">Lyase</keyword>
<name>A0A3D8PLV3_9BACI</name>
<accession>A0A3D8PLV3</accession>
<feature type="binding site" evidence="5">
    <location>
        <position position="237"/>
    </location>
    <ligand>
        <name>3-dehydroquinate</name>
        <dbReference type="ChEBI" id="CHEBI:32364"/>
    </ligand>
</feature>
<evidence type="ECO:0000256" key="3">
    <source>
        <dbReference type="ARBA" id="ARBA00023239"/>
    </source>
</evidence>
<dbReference type="GO" id="GO:0046279">
    <property type="term" value="P:3,4-dihydroxybenzoate biosynthetic process"/>
    <property type="evidence" value="ECO:0007669"/>
    <property type="project" value="UniProtKB-ARBA"/>
</dbReference>
<evidence type="ECO:0000256" key="1">
    <source>
        <dbReference type="ARBA" id="ARBA00001864"/>
    </source>
</evidence>
<comment type="subunit">
    <text evidence="5">Homodimer.</text>
</comment>